<evidence type="ECO:0000256" key="3">
    <source>
        <dbReference type="ARBA" id="ARBA00022553"/>
    </source>
</evidence>
<comment type="catalytic activity">
    <reaction evidence="1">
        <text>ATP + protein L-histidine = ADP + protein N-phospho-L-histidine.</text>
        <dbReference type="EC" id="2.7.13.3"/>
    </reaction>
</comment>
<dbReference type="InterPro" id="IPR036890">
    <property type="entry name" value="HATPase_C_sf"/>
</dbReference>
<dbReference type="InterPro" id="IPR029016">
    <property type="entry name" value="GAF-like_dom_sf"/>
</dbReference>
<name>A0A0G0M118_9BACT</name>
<dbReference type="EMBL" id="LBUP01000001">
    <property type="protein sequence ID" value="KKQ67349.1"/>
    <property type="molecule type" value="Genomic_DNA"/>
</dbReference>
<dbReference type="InterPro" id="IPR003594">
    <property type="entry name" value="HATPase_dom"/>
</dbReference>
<gene>
    <name evidence="7" type="ORF">US86_C0001G0276</name>
</gene>
<evidence type="ECO:0000256" key="5">
    <source>
        <dbReference type="ARBA" id="ARBA00022777"/>
    </source>
</evidence>
<dbReference type="GO" id="GO:0000155">
    <property type="term" value="F:phosphorelay sensor kinase activity"/>
    <property type="evidence" value="ECO:0007669"/>
    <property type="project" value="InterPro"/>
</dbReference>
<dbReference type="EC" id="2.7.13.3" evidence="2"/>
<evidence type="ECO:0000313" key="7">
    <source>
        <dbReference type="EMBL" id="KKQ67349.1"/>
    </source>
</evidence>
<evidence type="ECO:0000256" key="4">
    <source>
        <dbReference type="ARBA" id="ARBA00022679"/>
    </source>
</evidence>
<dbReference type="Gene3D" id="1.10.287.130">
    <property type="match status" value="1"/>
</dbReference>
<dbReference type="PANTHER" id="PTHR43547:SF2">
    <property type="entry name" value="HYBRID SIGNAL TRANSDUCTION HISTIDINE KINASE C"/>
    <property type="match status" value="1"/>
</dbReference>
<keyword evidence="5 7" id="KW-0418">Kinase</keyword>
<keyword evidence="4" id="KW-0808">Transferase</keyword>
<sequence>MENILEKIHKSTLKFLVPLEPGETYATIVDEAMKLVGAEYGTILLMQKDELRRAYSSDLEFFKLKPRKTGFTYTVFKTRQPLILTPEQVEEVHPEAQNLPFRSDILIPLSYKNSSIGVLSIVSLKDHHFSEKELGILKIFGSLATLAIKKAQLYAEAKEALEMRDIFMSMAAHELRTPLTTICGYIQLLNAKYGKTDTNEARWVRELYNESNRLKTIINEFLEVNRIKAGKLHFELEECSLCSIAEQVISNFKLTNPQRNIKLQDQVNGSPDKVIGDKDKLYQVLVNLVENGLKYSPPDSEIIISLSFKSPCFILKVKDRGTGIASKDLNRVFEGFYRGENSQQEGMGLGLFLAKNIIERHRGDIKIHSKLNKGTTVEVRLPKASSYGNFKS</sequence>
<dbReference type="Pfam" id="PF00512">
    <property type="entry name" value="HisKA"/>
    <property type="match status" value="1"/>
</dbReference>
<dbReference type="Pfam" id="PF13185">
    <property type="entry name" value="GAF_2"/>
    <property type="match status" value="1"/>
</dbReference>
<dbReference type="AlphaFoldDB" id="A0A0G0M118"/>
<dbReference type="InterPro" id="IPR005467">
    <property type="entry name" value="His_kinase_dom"/>
</dbReference>
<reference evidence="7 8" key="1">
    <citation type="journal article" date="2015" name="Nature">
        <title>rRNA introns, odd ribosomes, and small enigmatic genomes across a large radiation of phyla.</title>
        <authorList>
            <person name="Brown C.T."/>
            <person name="Hug L.A."/>
            <person name="Thomas B.C."/>
            <person name="Sharon I."/>
            <person name="Castelle C.J."/>
            <person name="Singh A."/>
            <person name="Wilkins M.J."/>
            <person name="Williams K.H."/>
            <person name="Banfield J.F."/>
        </authorList>
    </citation>
    <scope>NUCLEOTIDE SEQUENCE [LARGE SCALE GENOMIC DNA]</scope>
</reference>
<proteinExistence type="predicted"/>
<dbReference type="Gene3D" id="3.30.565.10">
    <property type="entry name" value="Histidine kinase-like ATPase, C-terminal domain"/>
    <property type="match status" value="1"/>
</dbReference>
<protein>
    <recommendedName>
        <fullName evidence="2">histidine kinase</fullName>
        <ecNumber evidence="2">2.7.13.3</ecNumber>
    </recommendedName>
</protein>
<keyword evidence="3" id="KW-0597">Phosphoprotein</keyword>
<accession>A0A0G0M118</accession>
<dbReference type="PRINTS" id="PR00344">
    <property type="entry name" value="BCTRLSENSOR"/>
</dbReference>
<evidence type="ECO:0000256" key="1">
    <source>
        <dbReference type="ARBA" id="ARBA00000085"/>
    </source>
</evidence>
<dbReference type="SMART" id="SM00065">
    <property type="entry name" value="GAF"/>
    <property type="match status" value="1"/>
</dbReference>
<dbReference type="InterPro" id="IPR003661">
    <property type="entry name" value="HisK_dim/P_dom"/>
</dbReference>
<dbReference type="Pfam" id="PF02518">
    <property type="entry name" value="HATPase_c"/>
    <property type="match status" value="1"/>
</dbReference>
<dbReference type="Gene3D" id="3.30.450.40">
    <property type="match status" value="1"/>
</dbReference>
<dbReference type="InterPro" id="IPR004358">
    <property type="entry name" value="Sig_transdc_His_kin-like_C"/>
</dbReference>
<organism evidence="7 8">
    <name type="scientific">Candidatus Daviesbacteria bacterium GW2011_GWA2_38_24</name>
    <dbReference type="NCBI Taxonomy" id="1618422"/>
    <lineage>
        <taxon>Bacteria</taxon>
        <taxon>Candidatus Daviesiibacteriota</taxon>
    </lineage>
</organism>
<comment type="caution">
    <text evidence="7">The sequence shown here is derived from an EMBL/GenBank/DDBJ whole genome shotgun (WGS) entry which is preliminary data.</text>
</comment>
<dbReference type="FunFam" id="3.30.565.10:FF:000006">
    <property type="entry name" value="Sensor histidine kinase WalK"/>
    <property type="match status" value="1"/>
</dbReference>
<dbReference type="SUPFAM" id="SSF55781">
    <property type="entry name" value="GAF domain-like"/>
    <property type="match status" value="1"/>
</dbReference>
<dbReference type="SMART" id="SM00388">
    <property type="entry name" value="HisKA"/>
    <property type="match status" value="1"/>
</dbReference>
<dbReference type="PROSITE" id="PS50109">
    <property type="entry name" value="HIS_KIN"/>
    <property type="match status" value="1"/>
</dbReference>
<dbReference type="SUPFAM" id="SSF55874">
    <property type="entry name" value="ATPase domain of HSP90 chaperone/DNA topoisomerase II/histidine kinase"/>
    <property type="match status" value="1"/>
</dbReference>
<evidence type="ECO:0000259" key="6">
    <source>
        <dbReference type="PROSITE" id="PS50109"/>
    </source>
</evidence>
<dbReference type="SMART" id="SM00387">
    <property type="entry name" value="HATPase_c"/>
    <property type="match status" value="1"/>
</dbReference>
<dbReference type="PATRIC" id="fig|1618422.5.peg.280"/>
<feature type="domain" description="Histidine kinase" evidence="6">
    <location>
        <begin position="170"/>
        <end position="385"/>
    </location>
</feature>
<evidence type="ECO:0000313" key="8">
    <source>
        <dbReference type="Proteomes" id="UP000034235"/>
    </source>
</evidence>
<dbReference type="InterPro" id="IPR003018">
    <property type="entry name" value="GAF"/>
</dbReference>
<dbReference type="Proteomes" id="UP000034235">
    <property type="component" value="Unassembled WGS sequence"/>
</dbReference>
<dbReference type="PANTHER" id="PTHR43547">
    <property type="entry name" value="TWO-COMPONENT HISTIDINE KINASE"/>
    <property type="match status" value="1"/>
</dbReference>
<evidence type="ECO:0000256" key="2">
    <source>
        <dbReference type="ARBA" id="ARBA00012438"/>
    </source>
</evidence>
<dbReference type="CDD" id="cd00082">
    <property type="entry name" value="HisKA"/>
    <property type="match status" value="1"/>
</dbReference>